<dbReference type="EMBL" id="CADCXW020000291">
    <property type="protein sequence ID" value="CAD1566336.1"/>
    <property type="molecule type" value="Genomic_DNA"/>
</dbReference>
<dbReference type="PROSITE" id="PS50878">
    <property type="entry name" value="RT_POL"/>
    <property type="match status" value="1"/>
</dbReference>
<dbReference type="AlphaFoldDB" id="A0A6V7KTZ8"/>
<dbReference type="PANTHER" id="PTHR33332">
    <property type="entry name" value="REVERSE TRANSCRIPTASE DOMAIN-CONTAINING PROTEIN"/>
    <property type="match status" value="1"/>
</dbReference>
<dbReference type="SUPFAM" id="SSF56672">
    <property type="entry name" value="DNA/RNA polymerases"/>
    <property type="match status" value="1"/>
</dbReference>
<dbReference type="GO" id="GO:0071897">
    <property type="term" value="P:DNA biosynthetic process"/>
    <property type="evidence" value="ECO:0007669"/>
    <property type="project" value="UniProtKB-ARBA"/>
</dbReference>
<evidence type="ECO:0000259" key="1">
    <source>
        <dbReference type="PROSITE" id="PS50878"/>
    </source>
</evidence>
<dbReference type="Pfam" id="PF00078">
    <property type="entry name" value="RVT_1"/>
    <property type="match status" value="1"/>
</dbReference>
<sequence length="688" mass="78052">MSERERLYRVYRRTKSRASPLEYRAIRDKAHAAIEGARQLFYQQRLSTISDPAHFWKDLRSLGIIEADNSTADAFSIEDLNSHFAGVSYDASEPSVDDFLASLIDEPTVSGTQLQLRLVTADEVRRAVNHFTTGARGVDGIPASLVKAALPSLLPHLLLLFNTSLSSCSFPCQWRRSIIIALNKVKNPSSPSDFRPIALLCMLSEVLEKLVALQITAFLAERNILDTFQAGFRRGHSTEMALLRLNDDIRIAIDRREMTMLLLFDFSKAFDSVCHVALLTKLRKYGFSLATLQWIASYLSSRSQATTDGTGKQSSFLTLNKGVPQGSVLGPLLFLLFINDVLEVLPLDVHHLIYADDLQVYLSFIPEDLEVAAERMGNVADWVSAWAKSNRLLLNVSKTKSIICGSQAFVNRISSVDCFIGIGRTGIWPETHVRNLEVVLDSRLTWRNHILSVVQRVHAVMYRLRLFRRSTTFELRRHLVQAFVFPIIDYCCLVYVGLSGELSTILDRLLNYGVRFVFRLRLDEHVTAHRERLGWLRCEERRKYFLGCLTYKVLNSGVPSYLSSRFIANNSTRPMRSEVLPLVIPRRNTVTMDKSFHVSAAYFWNSLPPDIRNESCLSSFTHTIIAMLTCITLLSHFSIYCDCEPSRSAHVQLLCLYSFSVINPLGFSLAPPAPMHFLTHVPEWKFCR</sequence>
<accession>A0A6V7KTZ8</accession>
<evidence type="ECO:0000313" key="2">
    <source>
        <dbReference type="EMBL" id="CAD1566336.1"/>
    </source>
</evidence>
<dbReference type="InterPro" id="IPR000477">
    <property type="entry name" value="RT_dom"/>
</dbReference>
<dbReference type="CDD" id="cd01650">
    <property type="entry name" value="RT_nLTR_like"/>
    <property type="match status" value="1"/>
</dbReference>
<proteinExistence type="predicted"/>
<gene>
    <name evidence="2" type="ORF">BBRV_LOCUS85977</name>
</gene>
<name>A0A6V7KTZ8_9HYME</name>
<dbReference type="InterPro" id="IPR043502">
    <property type="entry name" value="DNA/RNA_pol_sf"/>
</dbReference>
<feature type="domain" description="Reverse transcriptase" evidence="1">
    <location>
        <begin position="163"/>
        <end position="451"/>
    </location>
</feature>
<reference evidence="2" key="1">
    <citation type="submission" date="2020-07" db="EMBL/GenBank/DDBJ databases">
        <authorList>
            <person name="Ferguson B K."/>
        </authorList>
    </citation>
    <scope>NUCLEOTIDE SEQUENCE</scope>
    <source>
        <strain evidence="2">L06</strain>
    </source>
</reference>
<protein>
    <recommendedName>
        <fullName evidence="1">Reverse transcriptase domain-containing protein</fullName>
    </recommendedName>
</protein>
<organism evidence="2">
    <name type="scientific">Bracon brevicornis</name>
    <dbReference type="NCBI Taxonomy" id="1563983"/>
    <lineage>
        <taxon>Eukaryota</taxon>
        <taxon>Metazoa</taxon>
        <taxon>Ecdysozoa</taxon>
        <taxon>Arthropoda</taxon>
        <taxon>Hexapoda</taxon>
        <taxon>Insecta</taxon>
        <taxon>Pterygota</taxon>
        <taxon>Neoptera</taxon>
        <taxon>Endopterygota</taxon>
        <taxon>Hymenoptera</taxon>
        <taxon>Apocrita</taxon>
        <taxon>Ichneumonoidea</taxon>
        <taxon>Braconidae</taxon>
        <taxon>Braconinae</taxon>
        <taxon>Bracon</taxon>
    </lineage>
</organism>